<dbReference type="RefSeq" id="WP_186908367.1">
    <property type="nucleotide sequence ID" value="NZ_JACOPP010000019.1"/>
</dbReference>
<name>A0A8J6MFD8_9FIRM</name>
<dbReference type="InterPro" id="IPR036388">
    <property type="entry name" value="WH-like_DNA-bd_sf"/>
</dbReference>
<dbReference type="SUPFAM" id="SSF88659">
    <property type="entry name" value="Sigma3 and sigma4 domains of RNA polymerase sigma factors"/>
    <property type="match status" value="1"/>
</dbReference>
<comment type="caution">
    <text evidence="1">The sequence shown here is derived from an EMBL/GenBank/DDBJ whole genome shotgun (WGS) entry which is preliminary data.</text>
</comment>
<dbReference type="EMBL" id="JACOPP010000019">
    <property type="protein sequence ID" value="MBC5734538.1"/>
    <property type="molecule type" value="Genomic_DNA"/>
</dbReference>
<dbReference type="Gene3D" id="1.10.10.10">
    <property type="entry name" value="Winged helix-like DNA-binding domain superfamily/Winged helix DNA-binding domain"/>
    <property type="match status" value="1"/>
</dbReference>
<protein>
    <submittedName>
        <fullName evidence="1">Sigma-70 family RNA polymerase sigma factor</fullName>
    </submittedName>
</protein>
<evidence type="ECO:0000313" key="1">
    <source>
        <dbReference type="EMBL" id="MBC5734538.1"/>
    </source>
</evidence>
<dbReference type="Proteomes" id="UP000661435">
    <property type="component" value="Unassembled WGS sequence"/>
</dbReference>
<accession>A0A8J6MFD8</accession>
<dbReference type="InterPro" id="IPR013324">
    <property type="entry name" value="RNA_pol_sigma_r3/r4-like"/>
</dbReference>
<gene>
    <name evidence="1" type="ORF">H8S57_12515</name>
</gene>
<evidence type="ECO:0000313" key="2">
    <source>
        <dbReference type="Proteomes" id="UP000661435"/>
    </source>
</evidence>
<keyword evidence="2" id="KW-1185">Reference proteome</keyword>
<dbReference type="AlphaFoldDB" id="A0A8J6MFD8"/>
<organism evidence="1 2">
    <name type="scientific">Lawsonibacter hominis</name>
    <dbReference type="NCBI Taxonomy" id="2763053"/>
    <lineage>
        <taxon>Bacteria</taxon>
        <taxon>Bacillati</taxon>
        <taxon>Bacillota</taxon>
        <taxon>Clostridia</taxon>
        <taxon>Eubacteriales</taxon>
        <taxon>Oscillospiraceae</taxon>
        <taxon>Lawsonibacter</taxon>
    </lineage>
</organism>
<proteinExistence type="predicted"/>
<sequence length="228" mass="26190">MQLSFYAVWFIRDLAPPGAAVFPCAFAHNQGARAGNDVRASAFFRFSVGCRSPPVLAWLTNHPTPKRRNKMFNRKSIYALNKKDSDAIVYMDANEVIIRLTREDFASEEEFLKWKSWSDGNYHTEDNQDVVEGKHNTSIDDLSEAALSIPAIDVVMERQHEKSERCRMASTMVSQIRDKLTETQFRRLWMYYVGGMTVDEIGRIEGIRHQNISKSIGSAMKKIKKFFP</sequence>
<reference evidence="1" key="1">
    <citation type="submission" date="2020-08" db="EMBL/GenBank/DDBJ databases">
        <title>Genome public.</title>
        <authorList>
            <person name="Liu C."/>
            <person name="Sun Q."/>
        </authorList>
    </citation>
    <scope>NUCLEOTIDE SEQUENCE</scope>
    <source>
        <strain evidence="1">NSJ-51</strain>
    </source>
</reference>